<sequence length="94" mass="11178">MSQWIKAIVINKMKQLTTEDIYKYGREYGFSITKQEATNISDYLKKNKIDPFDKQDHKKMLQELARITDKETAKKANRLFKEMIKAYGLESLFH</sequence>
<keyword evidence="2" id="KW-1185">Reference proteome</keyword>
<gene>
    <name evidence="1" type="ORF">SAMN05216389_11710</name>
</gene>
<evidence type="ECO:0008006" key="3">
    <source>
        <dbReference type="Google" id="ProtNLM"/>
    </source>
</evidence>
<dbReference type="EMBL" id="FOHE01000017">
    <property type="protein sequence ID" value="SET60943.1"/>
    <property type="molecule type" value="Genomic_DNA"/>
</dbReference>
<name>A0A1I0FRA9_9BACI</name>
<organism evidence="1 2">
    <name type="scientific">Oceanobacillus limi</name>
    <dbReference type="NCBI Taxonomy" id="930131"/>
    <lineage>
        <taxon>Bacteria</taxon>
        <taxon>Bacillati</taxon>
        <taxon>Bacillota</taxon>
        <taxon>Bacilli</taxon>
        <taxon>Bacillales</taxon>
        <taxon>Bacillaceae</taxon>
        <taxon>Oceanobacillus</taxon>
    </lineage>
</organism>
<dbReference type="RefSeq" id="WP_090871480.1">
    <property type="nucleotide sequence ID" value="NZ_FOHE01000017.1"/>
</dbReference>
<evidence type="ECO:0000313" key="1">
    <source>
        <dbReference type="EMBL" id="SET60943.1"/>
    </source>
</evidence>
<evidence type="ECO:0000313" key="2">
    <source>
        <dbReference type="Proteomes" id="UP000198618"/>
    </source>
</evidence>
<dbReference type="Pfam" id="PF11116">
    <property type="entry name" value="DUF2624"/>
    <property type="match status" value="1"/>
</dbReference>
<accession>A0A1I0FRA9</accession>
<dbReference type="STRING" id="930131.SAMN05216389_11710"/>
<dbReference type="Proteomes" id="UP000198618">
    <property type="component" value="Unassembled WGS sequence"/>
</dbReference>
<dbReference type="AlphaFoldDB" id="A0A1I0FRA9"/>
<dbReference type="InterPro" id="IPR020277">
    <property type="entry name" value="DUF2624"/>
</dbReference>
<reference evidence="1 2" key="1">
    <citation type="submission" date="2016-10" db="EMBL/GenBank/DDBJ databases">
        <authorList>
            <person name="de Groot N.N."/>
        </authorList>
    </citation>
    <scope>NUCLEOTIDE SEQUENCE [LARGE SCALE GENOMIC DNA]</scope>
    <source>
        <strain evidence="1 2">IBRC-M 10780</strain>
    </source>
</reference>
<dbReference type="OrthoDB" id="2969753at2"/>
<proteinExistence type="predicted"/>
<protein>
    <recommendedName>
        <fullName evidence="3">DUF2624 domain-containing protein</fullName>
    </recommendedName>
</protein>